<reference evidence="2 3" key="1">
    <citation type="journal article" date="2014" name="Agronomy (Basel)">
        <title>A Draft Genome Sequence for Ensete ventricosum, the Drought-Tolerant Tree Against Hunger.</title>
        <authorList>
            <person name="Harrison J."/>
            <person name="Moore K.A."/>
            <person name="Paszkiewicz K."/>
            <person name="Jones T."/>
            <person name="Grant M."/>
            <person name="Ambacheew D."/>
            <person name="Muzemil S."/>
            <person name="Studholme D.J."/>
        </authorList>
    </citation>
    <scope>NUCLEOTIDE SEQUENCE [LARGE SCALE GENOMIC DNA]</scope>
</reference>
<accession>A0A427AXI5</accession>
<feature type="domain" description="Carbamoyl phosphate synthase ATP-binding" evidence="1">
    <location>
        <begin position="102"/>
        <end position="109"/>
    </location>
</feature>
<dbReference type="InterPro" id="IPR005479">
    <property type="entry name" value="CPAse_ATP-bd"/>
</dbReference>
<dbReference type="InterPro" id="IPR051602">
    <property type="entry name" value="ACC_Biotin_Carboxylase"/>
</dbReference>
<protein>
    <recommendedName>
        <fullName evidence="1">Carbamoyl phosphate synthase ATP-binding domain-containing protein</fullName>
    </recommendedName>
</protein>
<evidence type="ECO:0000313" key="3">
    <source>
        <dbReference type="Proteomes" id="UP000287651"/>
    </source>
</evidence>
<dbReference type="PROSITE" id="PS00867">
    <property type="entry name" value="CPSASE_2"/>
    <property type="match status" value="1"/>
</dbReference>
<organism evidence="2 3">
    <name type="scientific">Ensete ventricosum</name>
    <name type="common">Abyssinian banana</name>
    <name type="synonym">Musa ensete</name>
    <dbReference type="NCBI Taxonomy" id="4639"/>
    <lineage>
        <taxon>Eukaryota</taxon>
        <taxon>Viridiplantae</taxon>
        <taxon>Streptophyta</taxon>
        <taxon>Embryophyta</taxon>
        <taxon>Tracheophyta</taxon>
        <taxon>Spermatophyta</taxon>
        <taxon>Magnoliopsida</taxon>
        <taxon>Liliopsida</taxon>
        <taxon>Zingiberales</taxon>
        <taxon>Musaceae</taxon>
        <taxon>Ensete</taxon>
    </lineage>
</organism>
<dbReference type="GO" id="GO:0005524">
    <property type="term" value="F:ATP binding"/>
    <property type="evidence" value="ECO:0007669"/>
    <property type="project" value="InterPro"/>
</dbReference>
<dbReference type="Gene3D" id="3.30.470.20">
    <property type="entry name" value="ATP-grasp fold, B domain"/>
    <property type="match status" value="1"/>
</dbReference>
<comment type="caution">
    <text evidence="2">The sequence shown here is derived from an EMBL/GenBank/DDBJ whole genome shotgun (WGS) entry which is preliminary data.</text>
</comment>
<dbReference type="Pfam" id="PF02786">
    <property type="entry name" value="CPSase_L_D2"/>
    <property type="match status" value="1"/>
</dbReference>
<evidence type="ECO:0000259" key="1">
    <source>
        <dbReference type="PROSITE" id="PS00867"/>
    </source>
</evidence>
<dbReference type="PANTHER" id="PTHR48095:SF2">
    <property type="entry name" value="BIOTIN CARBOXYLASE, CHLOROPLASTIC"/>
    <property type="match status" value="1"/>
</dbReference>
<gene>
    <name evidence="2" type="ORF">B296_00009038</name>
</gene>
<dbReference type="SUPFAM" id="SSF56059">
    <property type="entry name" value="Glutathione synthetase ATP-binding domain-like"/>
    <property type="match status" value="1"/>
</dbReference>
<proteinExistence type="predicted"/>
<dbReference type="EMBL" id="AMZH03001021">
    <property type="protein sequence ID" value="RRT80963.1"/>
    <property type="molecule type" value="Genomic_DNA"/>
</dbReference>
<evidence type="ECO:0000313" key="2">
    <source>
        <dbReference type="EMBL" id="RRT80963.1"/>
    </source>
</evidence>
<name>A0A427AXI5_ENSVE</name>
<dbReference type="PANTHER" id="PTHR48095">
    <property type="entry name" value="PYRUVATE CARBOXYLASE SUBUNIT A"/>
    <property type="match status" value="1"/>
</dbReference>
<sequence>MQQAKSEAAAAFGNDGVYLEKYIQNPRHIEFQVLADKFGNVVHFGERDCSIQKLLEEAPSPALTPELRKAMGDAAVAAASSIGYIGVGTVEFLLDERGAFYFMEMNTRIQVLMVVMVNVSF</sequence>
<dbReference type="Proteomes" id="UP000287651">
    <property type="component" value="Unassembled WGS sequence"/>
</dbReference>
<dbReference type="AlphaFoldDB" id="A0A427AXI5"/>